<dbReference type="Proteomes" id="UP000027138">
    <property type="component" value="Unassembled WGS sequence"/>
</dbReference>
<feature type="signal peptide" evidence="2">
    <location>
        <begin position="1"/>
        <end position="23"/>
    </location>
</feature>
<dbReference type="OrthoDB" id="847682at2759"/>
<dbReference type="PANTHER" id="PTHR33592">
    <property type="entry name" value="TRANSMEMBRANE PROTEIN"/>
    <property type="match status" value="1"/>
</dbReference>
<sequence length="98" mass="10440">MRLLNITLAAFLLLFLHVQLFQATRILSGDLNKGLGLQSLQREPVPPSGPSGCTNGPESGGPSCPNTVNVNQMNFAGNALPRAYPRPMVQFGVAANHK</sequence>
<proteinExistence type="predicted"/>
<keyword evidence="4" id="KW-1185">Reference proteome</keyword>
<dbReference type="PANTHER" id="PTHR33592:SF5">
    <property type="entry name" value="TRANSMEMBRANE PROTEIN"/>
    <property type="match status" value="1"/>
</dbReference>
<protein>
    <submittedName>
        <fullName evidence="3">Uncharacterized protein</fullName>
    </submittedName>
</protein>
<accession>A0A067KFD2</accession>
<evidence type="ECO:0000256" key="2">
    <source>
        <dbReference type="SAM" id="SignalP"/>
    </source>
</evidence>
<gene>
    <name evidence="3" type="ORF">JCGZ_11184</name>
</gene>
<evidence type="ECO:0000313" key="3">
    <source>
        <dbReference type="EMBL" id="KDP34822.1"/>
    </source>
</evidence>
<evidence type="ECO:0000256" key="1">
    <source>
        <dbReference type="SAM" id="MobiDB-lite"/>
    </source>
</evidence>
<evidence type="ECO:0000313" key="4">
    <source>
        <dbReference type="Proteomes" id="UP000027138"/>
    </source>
</evidence>
<feature type="chain" id="PRO_5001639523" evidence="2">
    <location>
        <begin position="24"/>
        <end position="98"/>
    </location>
</feature>
<reference evidence="3 4" key="1">
    <citation type="journal article" date="2014" name="PLoS ONE">
        <title>Global Analysis of Gene Expression Profiles in Physic Nut (Jatropha curcas L.) Seedlings Exposed to Salt Stress.</title>
        <authorList>
            <person name="Zhang L."/>
            <person name="Zhang C."/>
            <person name="Wu P."/>
            <person name="Chen Y."/>
            <person name="Li M."/>
            <person name="Jiang H."/>
            <person name="Wu G."/>
        </authorList>
    </citation>
    <scope>NUCLEOTIDE SEQUENCE [LARGE SCALE GENOMIC DNA]</scope>
    <source>
        <strain evidence="4">cv. GZQX0401</strain>
        <tissue evidence="3">Young leaves</tissue>
    </source>
</reference>
<feature type="region of interest" description="Disordered" evidence="1">
    <location>
        <begin position="38"/>
        <end position="64"/>
    </location>
</feature>
<dbReference type="EMBL" id="KK914503">
    <property type="protein sequence ID" value="KDP34822.1"/>
    <property type="molecule type" value="Genomic_DNA"/>
</dbReference>
<keyword evidence="2" id="KW-0732">Signal</keyword>
<dbReference type="AlphaFoldDB" id="A0A067KFD2"/>
<organism evidence="3 4">
    <name type="scientific">Jatropha curcas</name>
    <name type="common">Barbados nut</name>
    <dbReference type="NCBI Taxonomy" id="180498"/>
    <lineage>
        <taxon>Eukaryota</taxon>
        <taxon>Viridiplantae</taxon>
        <taxon>Streptophyta</taxon>
        <taxon>Embryophyta</taxon>
        <taxon>Tracheophyta</taxon>
        <taxon>Spermatophyta</taxon>
        <taxon>Magnoliopsida</taxon>
        <taxon>eudicotyledons</taxon>
        <taxon>Gunneridae</taxon>
        <taxon>Pentapetalae</taxon>
        <taxon>rosids</taxon>
        <taxon>fabids</taxon>
        <taxon>Malpighiales</taxon>
        <taxon>Euphorbiaceae</taxon>
        <taxon>Crotonoideae</taxon>
        <taxon>Jatropheae</taxon>
        <taxon>Jatropha</taxon>
    </lineage>
</organism>
<name>A0A067KFD2_JATCU</name>